<dbReference type="Gene3D" id="2.60.40.1120">
    <property type="entry name" value="Carboxypeptidase-like, regulatory domain"/>
    <property type="match status" value="1"/>
</dbReference>
<protein>
    <submittedName>
        <fullName evidence="2">Carboxypeptidase regulatory-like domain-containing protein</fullName>
    </submittedName>
</protein>
<name>A0A6G6WA95_9ACTN</name>
<dbReference type="KEGG" id="nano:G5V58_04650"/>
<feature type="compositionally biased region" description="Basic and acidic residues" evidence="1">
    <location>
        <begin position="165"/>
        <end position="190"/>
    </location>
</feature>
<gene>
    <name evidence="2" type="ORF">G5V58_04650</name>
</gene>
<dbReference type="GO" id="GO:0005975">
    <property type="term" value="P:carbohydrate metabolic process"/>
    <property type="evidence" value="ECO:0007669"/>
    <property type="project" value="UniProtKB-ARBA"/>
</dbReference>
<reference evidence="2 3" key="1">
    <citation type="submission" date="2020-02" db="EMBL/GenBank/DDBJ databases">
        <title>Full genome sequence of Nocardioides sp. R-3366.</title>
        <authorList>
            <person name="Im W.-T."/>
        </authorList>
    </citation>
    <scope>NUCLEOTIDE SEQUENCE [LARGE SCALE GENOMIC DNA]</scope>
    <source>
        <strain evidence="2 3">R-3366</strain>
    </source>
</reference>
<accession>A0A6G6WA95</accession>
<sequence>MTRTRPKALRGSLRSHLSASLAPTITSLALVASGALLLDAPAPARAATVVAAPAAQGDGGPNTYLSSPPELVAGRTAAPAPARPEPPKTRGTITGQVVGPGGTPIPNALVTGVRFSDLGLPVDRTEEKPVLARTNGRGQFSLKQLREPYLVRICSESVSSGGARTEVRAERASEGHRARRSGECDQESSKRFTPTWLGPDGNLPSWMRHTRMYQPVAHRSMGRIVVQPTAVVTGTWKVDGADRTIYLTRIDGSIAAQTQTDAQGQYRFEVAPGPYRVEADRDPGLRTASTVPGFRSHRLLLRAGRTARISFKTRHAGIIRGLVTSNGVPLPDQFLSILDNTGAFAGGVVTNEIGRYVVTSLKPGAYTVATSYAGSAYVPKQQIVAVTEKTVATADLALDPGRSITFSATDTLPGANGSVDAELRNADGRVLKVFQGSPAAQPGGKVTFAGLPAGTYSLSVRRSALPSDGPEQVDFPWGQQTIDLNVATSADLAIPLDQPTVNLSGSLPAGGQVKLTAVPEDPWLRPAFVDGDQATPLALNWTEQETGGQYVVRGLVPGTYTAAVTTARKEREDRPSKTGANLAVTHSAVSVTSAGGTQAFTAPVGAVVRGQLRYSNNRPVIAPLGVRVLDTGDQSWLFPTVSGKQKYGRPFKVERLHSGPATTALLDLVGLFDEHPDVLVPDDLLSSARDEPGTPYWFTAKRERLDLVSGQTEDLGVVSVKLHGVNGVKAVLGGGGRQAP</sequence>
<dbReference type="RefSeq" id="WP_165229181.1">
    <property type="nucleotide sequence ID" value="NZ_CP049257.1"/>
</dbReference>
<organism evidence="2 3">
    <name type="scientific">Nocardioides anomalus</name>
    <dbReference type="NCBI Taxonomy" id="2712223"/>
    <lineage>
        <taxon>Bacteria</taxon>
        <taxon>Bacillati</taxon>
        <taxon>Actinomycetota</taxon>
        <taxon>Actinomycetes</taxon>
        <taxon>Propionibacteriales</taxon>
        <taxon>Nocardioidaceae</taxon>
        <taxon>Nocardioides</taxon>
    </lineage>
</organism>
<keyword evidence="2" id="KW-0121">Carboxypeptidase</keyword>
<dbReference type="GO" id="GO:0004180">
    <property type="term" value="F:carboxypeptidase activity"/>
    <property type="evidence" value="ECO:0007669"/>
    <property type="project" value="UniProtKB-KW"/>
</dbReference>
<dbReference type="SUPFAM" id="SSF49478">
    <property type="entry name" value="Cna protein B-type domain"/>
    <property type="match status" value="1"/>
</dbReference>
<dbReference type="SUPFAM" id="SSF49464">
    <property type="entry name" value="Carboxypeptidase regulatory domain-like"/>
    <property type="match status" value="1"/>
</dbReference>
<evidence type="ECO:0000313" key="3">
    <source>
        <dbReference type="Proteomes" id="UP000502996"/>
    </source>
</evidence>
<dbReference type="EMBL" id="CP049257">
    <property type="protein sequence ID" value="QIG42152.1"/>
    <property type="molecule type" value="Genomic_DNA"/>
</dbReference>
<dbReference type="Proteomes" id="UP000502996">
    <property type="component" value="Chromosome"/>
</dbReference>
<dbReference type="Gene3D" id="2.60.40.10">
    <property type="entry name" value="Immunoglobulins"/>
    <property type="match status" value="1"/>
</dbReference>
<dbReference type="AlphaFoldDB" id="A0A6G6WA95"/>
<evidence type="ECO:0000313" key="2">
    <source>
        <dbReference type="EMBL" id="QIG42152.1"/>
    </source>
</evidence>
<evidence type="ECO:0000256" key="1">
    <source>
        <dbReference type="SAM" id="MobiDB-lite"/>
    </source>
</evidence>
<dbReference type="Pfam" id="PF13620">
    <property type="entry name" value="CarboxypepD_reg"/>
    <property type="match status" value="1"/>
</dbReference>
<feature type="region of interest" description="Disordered" evidence="1">
    <location>
        <begin position="165"/>
        <end position="196"/>
    </location>
</feature>
<keyword evidence="2" id="KW-0645">Protease</keyword>
<keyword evidence="3" id="KW-1185">Reference proteome</keyword>
<dbReference type="InterPro" id="IPR013783">
    <property type="entry name" value="Ig-like_fold"/>
</dbReference>
<dbReference type="InterPro" id="IPR008969">
    <property type="entry name" value="CarboxyPept-like_regulatory"/>
</dbReference>
<feature type="region of interest" description="Disordered" evidence="1">
    <location>
        <begin position="54"/>
        <end position="105"/>
    </location>
</feature>
<proteinExistence type="predicted"/>
<keyword evidence="2" id="KW-0378">Hydrolase</keyword>